<feature type="transmembrane region" description="Helical" evidence="7">
    <location>
        <begin position="405"/>
        <end position="423"/>
    </location>
</feature>
<evidence type="ECO:0000256" key="5">
    <source>
        <dbReference type="ARBA" id="ARBA00023136"/>
    </source>
</evidence>
<dbReference type="GO" id="GO:0051301">
    <property type="term" value="P:cell division"/>
    <property type="evidence" value="ECO:0007669"/>
    <property type="project" value="UniProtKB-KW"/>
</dbReference>
<comment type="subcellular location">
    <subcellularLocation>
        <location evidence="1">Membrane</location>
        <topology evidence="1">Multi-pass membrane protein</topology>
    </subcellularLocation>
</comment>
<feature type="transmembrane region" description="Helical" evidence="7">
    <location>
        <begin position="67"/>
        <end position="85"/>
    </location>
</feature>
<evidence type="ECO:0000256" key="4">
    <source>
        <dbReference type="ARBA" id="ARBA00022989"/>
    </source>
</evidence>
<reference evidence="8 9" key="1">
    <citation type="submission" date="2019-05" db="EMBL/GenBank/DDBJ databases">
        <title>Complete genome sequencing of Anaerostipes rhamnosivorans.</title>
        <authorList>
            <person name="Bui T.P.N."/>
            <person name="de Vos W.M."/>
        </authorList>
    </citation>
    <scope>NUCLEOTIDE SEQUENCE [LARGE SCALE GENOMIC DNA]</scope>
    <source>
        <strain evidence="8 9">1y2</strain>
    </source>
</reference>
<keyword evidence="9" id="KW-1185">Reference proteome</keyword>
<evidence type="ECO:0000313" key="8">
    <source>
        <dbReference type="EMBL" id="QCP35710.1"/>
    </source>
</evidence>
<evidence type="ECO:0000256" key="6">
    <source>
        <dbReference type="SAM" id="MobiDB-lite"/>
    </source>
</evidence>
<dbReference type="OrthoDB" id="9812661at2"/>
<dbReference type="Pfam" id="PF01098">
    <property type="entry name" value="FTSW_RODA_SPOVE"/>
    <property type="match status" value="1"/>
</dbReference>
<feature type="compositionally biased region" description="Basic and acidic residues" evidence="6">
    <location>
        <begin position="443"/>
        <end position="455"/>
    </location>
</feature>
<keyword evidence="2 7" id="KW-0812">Transmembrane</keyword>
<dbReference type="AlphaFoldDB" id="A0A4V1EGD6"/>
<dbReference type="RefSeq" id="WP_137329037.1">
    <property type="nucleotide sequence ID" value="NZ_CP040058.1"/>
</dbReference>
<evidence type="ECO:0000256" key="7">
    <source>
        <dbReference type="SAM" id="Phobius"/>
    </source>
</evidence>
<feature type="transmembrane region" description="Helical" evidence="7">
    <location>
        <begin position="40"/>
        <end position="61"/>
    </location>
</feature>
<dbReference type="PANTHER" id="PTHR30474:SF3">
    <property type="entry name" value="PEPTIDOGLYCAN GLYCOSYLTRANSFERASE RODA"/>
    <property type="match status" value="1"/>
</dbReference>
<feature type="transmembrane region" description="Helical" evidence="7">
    <location>
        <begin position="255"/>
        <end position="274"/>
    </location>
</feature>
<keyword evidence="5 7" id="KW-0472">Membrane</keyword>
<feature type="transmembrane region" description="Helical" evidence="7">
    <location>
        <begin position="190"/>
        <end position="206"/>
    </location>
</feature>
<organism evidence="8 9">
    <name type="scientific">Anaerostipes rhamnosivorans</name>
    <dbReference type="NCBI Taxonomy" id="1229621"/>
    <lineage>
        <taxon>Bacteria</taxon>
        <taxon>Bacillati</taxon>
        <taxon>Bacillota</taxon>
        <taxon>Clostridia</taxon>
        <taxon>Lachnospirales</taxon>
        <taxon>Lachnospiraceae</taxon>
        <taxon>Anaerostipes</taxon>
    </lineage>
</organism>
<protein>
    <submittedName>
        <fullName evidence="8">Cell division protein FtsW</fullName>
    </submittedName>
</protein>
<dbReference type="KEGG" id="arf:AR1Y2_2256"/>
<dbReference type="GO" id="GO:0008360">
    <property type="term" value="P:regulation of cell shape"/>
    <property type="evidence" value="ECO:0007669"/>
    <property type="project" value="UniProtKB-KW"/>
</dbReference>
<dbReference type="EMBL" id="CP040058">
    <property type="protein sequence ID" value="QCP35710.1"/>
    <property type="molecule type" value="Genomic_DNA"/>
</dbReference>
<feature type="transmembrane region" description="Helical" evidence="7">
    <location>
        <begin position="6"/>
        <end position="28"/>
    </location>
</feature>
<dbReference type="GO" id="GO:0005886">
    <property type="term" value="C:plasma membrane"/>
    <property type="evidence" value="ECO:0007669"/>
    <property type="project" value="TreeGrafter"/>
</dbReference>
<evidence type="ECO:0000256" key="2">
    <source>
        <dbReference type="ARBA" id="ARBA00022692"/>
    </source>
</evidence>
<feature type="transmembrane region" description="Helical" evidence="7">
    <location>
        <begin position="339"/>
        <end position="360"/>
    </location>
</feature>
<feature type="compositionally biased region" description="Basic residues" evidence="6">
    <location>
        <begin position="459"/>
        <end position="471"/>
    </location>
</feature>
<dbReference type="InterPro" id="IPR001182">
    <property type="entry name" value="FtsW/RodA"/>
</dbReference>
<dbReference type="PANTHER" id="PTHR30474">
    <property type="entry name" value="CELL CYCLE PROTEIN"/>
    <property type="match status" value="1"/>
</dbReference>
<dbReference type="GO" id="GO:0015648">
    <property type="term" value="F:lipid-linked peptidoglycan transporter activity"/>
    <property type="evidence" value="ECO:0007669"/>
    <property type="project" value="TreeGrafter"/>
</dbReference>
<keyword evidence="3" id="KW-0133">Cell shape</keyword>
<evidence type="ECO:0000313" key="9">
    <source>
        <dbReference type="Proteomes" id="UP000298653"/>
    </source>
</evidence>
<dbReference type="Proteomes" id="UP000298653">
    <property type="component" value="Chromosome"/>
</dbReference>
<keyword evidence="4 7" id="KW-1133">Transmembrane helix</keyword>
<feature type="region of interest" description="Disordered" evidence="6">
    <location>
        <begin position="434"/>
        <end position="471"/>
    </location>
</feature>
<feature type="transmembrane region" description="Helical" evidence="7">
    <location>
        <begin position="122"/>
        <end position="139"/>
    </location>
</feature>
<feature type="transmembrane region" description="Helical" evidence="7">
    <location>
        <begin position="218"/>
        <end position="249"/>
    </location>
</feature>
<sequence length="471" mass="52917">MVQIIAVVAKYLILIMCLVYTFSCFTMFRPKNKKRQEELLDNQVIYMFVFLFLCNLVLFLRTLELKVLIFFAAQIVFFEIVMILYPKIYKRSSRLLINNMCFLLGTGFVILTRLSFELAMKQFAIVAIGVLVTGLIPLMMHKLSFWNKLGWVYAVGGFALLSSVFVFGVMKNGAYNWVQFGSLAFQPSEFVKIIFVFFAAAMLSKAKEFKDLVKITIIAAFYVLVLVVEKDLGGALLYFMIYLMMLYVATAKPSYLLGGLGGGALAAVVAYHLFSHVQVRVAVWKDPFSMIEGRGAQVCQSLFAIGTGSWFGMGLTQGRPFDIPVRESDFIFSVISEEFGVIFGICLIFVLISCFILFMDISTRSRTLFNKLLCLGFGICFIFQVFLSIGGVTKFIPSTGVTIPLVSYGGTSVLSTLIILSVIQGLHMLADSEEEENENIQTQKERGNGDTKEISLPKNRTKTRKKEKARQ</sequence>
<keyword evidence="8" id="KW-0131">Cell cycle</keyword>
<feature type="transmembrane region" description="Helical" evidence="7">
    <location>
        <begin position="151"/>
        <end position="170"/>
    </location>
</feature>
<feature type="transmembrane region" description="Helical" evidence="7">
    <location>
        <begin position="97"/>
        <end position="116"/>
    </location>
</feature>
<evidence type="ECO:0000256" key="1">
    <source>
        <dbReference type="ARBA" id="ARBA00004141"/>
    </source>
</evidence>
<name>A0A4V1EGD6_9FIRM</name>
<evidence type="ECO:0000256" key="3">
    <source>
        <dbReference type="ARBA" id="ARBA00022960"/>
    </source>
</evidence>
<feature type="transmembrane region" description="Helical" evidence="7">
    <location>
        <begin position="372"/>
        <end position="393"/>
    </location>
</feature>
<proteinExistence type="predicted"/>
<dbReference type="GO" id="GO:0032153">
    <property type="term" value="C:cell division site"/>
    <property type="evidence" value="ECO:0007669"/>
    <property type="project" value="TreeGrafter"/>
</dbReference>
<accession>A0A4V1EGD6</accession>
<gene>
    <name evidence="8" type="ORF">AR1Y2_2256</name>
</gene>
<keyword evidence="8" id="KW-0132">Cell division</keyword>